<name>A0A6J4IMQ8_9ACTN</name>
<feature type="non-terminal residue" evidence="2">
    <location>
        <position position="316"/>
    </location>
</feature>
<feature type="compositionally biased region" description="Basic residues" evidence="1">
    <location>
        <begin position="109"/>
        <end position="126"/>
    </location>
</feature>
<organism evidence="2">
    <name type="scientific">uncultured Blastococcus sp</name>
    <dbReference type="NCBI Taxonomy" id="217144"/>
    <lineage>
        <taxon>Bacteria</taxon>
        <taxon>Bacillati</taxon>
        <taxon>Actinomycetota</taxon>
        <taxon>Actinomycetes</taxon>
        <taxon>Geodermatophilales</taxon>
        <taxon>Geodermatophilaceae</taxon>
        <taxon>Blastococcus</taxon>
        <taxon>environmental samples</taxon>
    </lineage>
</organism>
<evidence type="ECO:0000313" key="2">
    <source>
        <dbReference type="EMBL" id="CAA9256666.1"/>
    </source>
</evidence>
<feature type="compositionally biased region" description="Basic and acidic residues" evidence="1">
    <location>
        <begin position="188"/>
        <end position="200"/>
    </location>
</feature>
<feature type="compositionally biased region" description="Basic and acidic residues" evidence="1">
    <location>
        <begin position="62"/>
        <end position="71"/>
    </location>
</feature>
<feature type="compositionally biased region" description="Basic and acidic residues" evidence="1">
    <location>
        <begin position="19"/>
        <end position="29"/>
    </location>
</feature>
<feature type="region of interest" description="Disordered" evidence="1">
    <location>
        <begin position="1"/>
        <end position="316"/>
    </location>
</feature>
<gene>
    <name evidence="2" type="ORF">AVDCRST_MAG52-2334</name>
</gene>
<feature type="compositionally biased region" description="Basic and acidic residues" evidence="1">
    <location>
        <begin position="283"/>
        <end position="304"/>
    </location>
</feature>
<accession>A0A6J4IMQ8</accession>
<evidence type="ECO:0000256" key="1">
    <source>
        <dbReference type="SAM" id="MobiDB-lite"/>
    </source>
</evidence>
<sequence length="316" mass="34130">APDIPCRGSADRAGAGGRGEPRPAHRDRQGMAPARLRAVGRGPQLRLPRRRGLVAGAVPAGRDGEGRDVRQPAHRGQPPELPPRDRHPVRPGRRLGPVGGPLDGGGGAARRRAARLPRRHPRRGPGRARAGPDGLHDHRLRLRRQEPAGDRGLRVVPGAGDAGVPPQHRQGHGRPDRRQAARPHRHGREPPHDLLPEPGHRGVRHRARRDDDGRGQGGDGLRDARGQHGQLPQELHDHRQGRDLRPPAAPRRGGRAHPAHLEGLRAHRPRSRGGAGARAAGRVPDRAGRPGNQVRREPRADARPVGRQGRAARPGV</sequence>
<feature type="compositionally biased region" description="Basic and acidic residues" evidence="1">
    <location>
        <begin position="234"/>
        <end position="245"/>
    </location>
</feature>
<feature type="compositionally biased region" description="Gly residues" evidence="1">
    <location>
        <begin position="97"/>
        <end position="108"/>
    </location>
</feature>
<feature type="compositionally biased region" description="Basic and acidic residues" evidence="1">
    <location>
        <begin position="208"/>
        <end position="226"/>
    </location>
</feature>
<reference evidence="2" key="1">
    <citation type="submission" date="2020-02" db="EMBL/GenBank/DDBJ databases">
        <authorList>
            <person name="Meier V. D."/>
        </authorList>
    </citation>
    <scope>NUCLEOTIDE SEQUENCE</scope>
    <source>
        <strain evidence="2">AVDCRST_MAG52</strain>
    </source>
</reference>
<dbReference type="AlphaFoldDB" id="A0A6J4IMQ8"/>
<dbReference type="EMBL" id="CADCTN010000171">
    <property type="protein sequence ID" value="CAA9256666.1"/>
    <property type="molecule type" value="Genomic_DNA"/>
</dbReference>
<feature type="non-terminal residue" evidence="2">
    <location>
        <position position="1"/>
    </location>
</feature>
<feature type="compositionally biased region" description="Basic and acidic residues" evidence="1">
    <location>
        <begin position="143"/>
        <end position="153"/>
    </location>
</feature>
<proteinExistence type="predicted"/>
<protein>
    <submittedName>
        <fullName evidence="2">Fatty acid desaturase occurring in virulence cluster</fullName>
    </submittedName>
</protein>